<reference evidence="1" key="2">
    <citation type="journal article" date="2015" name="Fish Shellfish Immunol.">
        <title>Early steps in the European eel (Anguilla anguilla)-Vibrio vulnificus interaction in the gills: Role of the RtxA13 toxin.</title>
        <authorList>
            <person name="Callol A."/>
            <person name="Pajuelo D."/>
            <person name="Ebbesson L."/>
            <person name="Teles M."/>
            <person name="MacKenzie S."/>
            <person name="Amaro C."/>
        </authorList>
    </citation>
    <scope>NUCLEOTIDE SEQUENCE</scope>
</reference>
<proteinExistence type="predicted"/>
<accession>A0A0E9WW13</accession>
<dbReference type="EMBL" id="GBXM01014013">
    <property type="protein sequence ID" value="JAH94564.1"/>
    <property type="molecule type" value="Transcribed_RNA"/>
</dbReference>
<evidence type="ECO:0000313" key="1">
    <source>
        <dbReference type="EMBL" id="JAH94564.1"/>
    </source>
</evidence>
<reference evidence="1" key="1">
    <citation type="submission" date="2014-11" db="EMBL/GenBank/DDBJ databases">
        <authorList>
            <person name="Amaro Gonzalez C."/>
        </authorList>
    </citation>
    <scope>NUCLEOTIDE SEQUENCE</scope>
</reference>
<dbReference type="AlphaFoldDB" id="A0A0E9WW13"/>
<protein>
    <submittedName>
        <fullName evidence="1">Uncharacterized protein</fullName>
    </submittedName>
</protein>
<sequence>MGWGCCLHGVLPMSVTFMTPYQDIPVHIHLPGPNPSITHCAAPNTPLEHTGQRRLHLHLSDGMLIPQDCLSPFCIIY</sequence>
<name>A0A0E9WW13_ANGAN</name>
<organism evidence="1">
    <name type="scientific">Anguilla anguilla</name>
    <name type="common">European freshwater eel</name>
    <name type="synonym">Muraena anguilla</name>
    <dbReference type="NCBI Taxonomy" id="7936"/>
    <lineage>
        <taxon>Eukaryota</taxon>
        <taxon>Metazoa</taxon>
        <taxon>Chordata</taxon>
        <taxon>Craniata</taxon>
        <taxon>Vertebrata</taxon>
        <taxon>Euteleostomi</taxon>
        <taxon>Actinopterygii</taxon>
        <taxon>Neopterygii</taxon>
        <taxon>Teleostei</taxon>
        <taxon>Anguilliformes</taxon>
        <taxon>Anguillidae</taxon>
        <taxon>Anguilla</taxon>
    </lineage>
</organism>